<proteinExistence type="predicted"/>
<evidence type="ECO:0000313" key="2">
    <source>
        <dbReference type="EMBL" id="KAJ7718933.1"/>
    </source>
</evidence>
<keyword evidence="1" id="KW-0732">Signal</keyword>
<dbReference type="EMBL" id="JARKIB010000259">
    <property type="protein sequence ID" value="KAJ7718933.1"/>
    <property type="molecule type" value="Genomic_DNA"/>
</dbReference>
<comment type="caution">
    <text evidence="2">The sequence shown here is derived from an EMBL/GenBank/DDBJ whole genome shotgun (WGS) entry which is preliminary data.</text>
</comment>
<evidence type="ECO:0000256" key="1">
    <source>
        <dbReference type="SAM" id="SignalP"/>
    </source>
</evidence>
<protein>
    <submittedName>
        <fullName evidence="2">Uncharacterized protein</fullName>
    </submittedName>
</protein>
<gene>
    <name evidence="2" type="ORF">B0H16DRAFT_1475288</name>
</gene>
<dbReference type="AlphaFoldDB" id="A0AAD7MIG7"/>
<dbReference type="Proteomes" id="UP001215598">
    <property type="component" value="Unassembled WGS sequence"/>
</dbReference>
<evidence type="ECO:0000313" key="3">
    <source>
        <dbReference type="Proteomes" id="UP001215598"/>
    </source>
</evidence>
<feature type="chain" id="PRO_5042255037" evidence="1">
    <location>
        <begin position="20"/>
        <end position="113"/>
    </location>
</feature>
<organism evidence="2 3">
    <name type="scientific">Mycena metata</name>
    <dbReference type="NCBI Taxonomy" id="1033252"/>
    <lineage>
        <taxon>Eukaryota</taxon>
        <taxon>Fungi</taxon>
        <taxon>Dikarya</taxon>
        <taxon>Basidiomycota</taxon>
        <taxon>Agaricomycotina</taxon>
        <taxon>Agaricomycetes</taxon>
        <taxon>Agaricomycetidae</taxon>
        <taxon>Agaricales</taxon>
        <taxon>Marasmiineae</taxon>
        <taxon>Mycenaceae</taxon>
        <taxon>Mycena</taxon>
    </lineage>
</organism>
<reference evidence="2" key="1">
    <citation type="submission" date="2023-03" db="EMBL/GenBank/DDBJ databases">
        <title>Massive genome expansion in bonnet fungi (Mycena s.s.) driven by repeated elements and novel gene families across ecological guilds.</title>
        <authorList>
            <consortium name="Lawrence Berkeley National Laboratory"/>
            <person name="Harder C.B."/>
            <person name="Miyauchi S."/>
            <person name="Viragh M."/>
            <person name="Kuo A."/>
            <person name="Thoen E."/>
            <person name="Andreopoulos B."/>
            <person name="Lu D."/>
            <person name="Skrede I."/>
            <person name="Drula E."/>
            <person name="Henrissat B."/>
            <person name="Morin E."/>
            <person name="Kohler A."/>
            <person name="Barry K."/>
            <person name="LaButti K."/>
            <person name="Morin E."/>
            <person name="Salamov A."/>
            <person name="Lipzen A."/>
            <person name="Mereny Z."/>
            <person name="Hegedus B."/>
            <person name="Baldrian P."/>
            <person name="Stursova M."/>
            <person name="Weitz H."/>
            <person name="Taylor A."/>
            <person name="Grigoriev I.V."/>
            <person name="Nagy L.G."/>
            <person name="Martin F."/>
            <person name="Kauserud H."/>
        </authorList>
    </citation>
    <scope>NUCLEOTIDE SEQUENCE</scope>
    <source>
        <strain evidence="2">CBHHK182m</strain>
    </source>
</reference>
<feature type="signal peptide" evidence="1">
    <location>
        <begin position="1"/>
        <end position="19"/>
    </location>
</feature>
<sequence>MGRFAAVLLALGLCSRVHRLDDWRWIKAGAAGSGIFEAVMRLIPRFGSTYIQQSSVSHLTDKEEDRCSSWWIHHTVFLGDKWKSVLMSKPKYVLALSENRLGDYKVARIIGSY</sequence>
<keyword evidence="3" id="KW-1185">Reference proteome</keyword>
<name>A0AAD7MIG7_9AGAR</name>
<accession>A0AAD7MIG7</accession>